<proteinExistence type="predicted"/>
<evidence type="ECO:0000313" key="1">
    <source>
        <dbReference type="EMBL" id="JAH11389.1"/>
    </source>
</evidence>
<sequence>MYVIYGKFTRSQIKERTETLSHLHRALTSSQNKSLSIQHLCGQ</sequence>
<protein>
    <submittedName>
        <fullName evidence="1">Uncharacterized protein</fullName>
    </submittedName>
</protein>
<reference evidence="1" key="1">
    <citation type="submission" date="2014-11" db="EMBL/GenBank/DDBJ databases">
        <authorList>
            <person name="Amaro Gonzalez C."/>
        </authorList>
    </citation>
    <scope>NUCLEOTIDE SEQUENCE</scope>
</reference>
<name>A0A0E9Q3S9_ANGAN</name>
<dbReference type="AlphaFoldDB" id="A0A0E9Q3S9"/>
<organism evidence="1">
    <name type="scientific">Anguilla anguilla</name>
    <name type="common">European freshwater eel</name>
    <name type="synonym">Muraena anguilla</name>
    <dbReference type="NCBI Taxonomy" id="7936"/>
    <lineage>
        <taxon>Eukaryota</taxon>
        <taxon>Metazoa</taxon>
        <taxon>Chordata</taxon>
        <taxon>Craniata</taxon>
        <taxon>Vertebrata</taxon>
        <taxon>Euteleostomi</taxon>
        <taxon>Actinopterygii</taxon>
        <taxon>Neopterygii</taxon>
        <taxon>Teleostei</taxon>
        <taxon>Anguilliformes</taxon>
        <taxon>Anguillidae</taxon>
        <taxon>Anguilla</taxon>
    </lineage>
</organism>
<accession>A0A0E9Q3S9</accession>
<dbReference type="EMBL" id="GBXM01097188">
    <property type="protein sequence ID" value="JAH11389.1"/>
    <property type="molecule type" value="Transcribed_RNA"/>
</dbReference>
<reference evidence="1" key="2">
    <citation type="journal article" date="2015" name="Fish Shellfish Immunol.">
        <title>Early steps in the European eel (Anguilla anguilla)-Vibrio vulnificus interaction in the gills: Role of the RtxA13 toxin.</title>
        <authorList>
            <person name="Callol A."/>
            <person name="Pajuelo D."/>
            <person name="Ebbesson L."/>
            <person name="Teles M."/>
            <person name="MacKenzie S."/>
            <person name="Amaro C."/>
        </authorList>
    </citation>
    <scope>NUCLEOTIDE SEQUENCE</scope>
</reference>